<dbReference type="AlphaFoldDB" id="A0A7M7PNN7"/>
<dbReference type="InParanoid" id="A0A7M7PNN7"/>
<feature type="region of interest" description="Disordered" evidence="2">
    <location>
        <begin position="270"/>
        <end position="292"/>
    </location>
</feature>
<dbReference type="InterPro" id="IPR008775">
    <property type="entry name" value="Phytyl_CoA_dOase-like"/>
</dbReference>
<evidence type="ECO:0008006" key="5">
    <source>
        <dbReference type="Google" id="ProtNLM"/>
    </source>
</evidence>
<evidence type="ECO:0000256" key="1">
    <source>
        <dbReference type="ARBA" id="ARBA00001962"/>
    </source>
</evidence>
<keyword evidence="4" id="KW-1185">Reference proteome</keyword>
<proteinExistence type="predicted"/>
<dbReference type="Pfam" id="PF05721">
    <property type="entry name" value="PhyH"/>
    <property type="match status" value="1"/>
</dbReference>
<evidence type="ECO:0000313" key="4">
    <source>
        <dbReference type="Proteomes" id="UP000007110"/>
    </source>
</evidence>
<evidence type="ECO:0000256" key="2">
    <source>
        <dbReference type="SAM" id="MobiDB-lite"/>
    </source>
</evidence>
<dbReference type="OMA" id="MHQFKIN"/>
<dbReference type="KEGG" id="spu:583943"/>
<dbReference type="Gene3D" id="2.60.120.620">
    <property type="entry name" value="q2cbj1_9rhob like domain"/>
    <property type="match status" value="1"/>
</dbReference>
<dbReference type="RefSeq" id="XP_030853769.1">
    <property type="nucleotide sequence ID" value="XM_030997909.1"/>
</dbReference>
<dbReference type="Proteomes" id="UP000007110">
    <property type="component" value="Unassembled WGS sequence"/>
</dbReference>
<dbReference type="SUPFAM" id="SSF51197">
    <property type="entry name" value="Clavaminate synthase-like"/>
    <property type="match status" value="1"/>
</dbReference>
<reference evidence="3" key="2">
    <citation type="submission" date="2021-01" db="UniProtKB">
        <authorList>
            <consortium name="EnsemblMetazoa"/>
        </authorList>
    </citation>
    <scope>IDENTIFICATION</scope>
</reference>
<sequence length="292" mass="32892">MAIKTDFEFSEDLATDPEVLRGYNDQGYFIVRSLLNKAELTKLQKALDNDEGITKHAYAINDGHGRNTRMVLWSHPGNDITGMIARSQKVAGVSEKLLGGEAYHYHTKMIMKEPRTGGSFVWHQDYGYWYKNGCFFPDMMISSFIAVDKCDRENGCLQIIPGSQKLGRVDHVMVGGQTGADLERVEFAKKKLGVAFVELNAGDAIFFHCNLLHCSSANNSDRRRWSFILAYNRKDNNPMIPHHHPQYTPMTIVPNSTILECSDVPDLTGKDFLDPNNDKTVKAEQYPGPKSN</sequence>
<reference evidence="4" key="1">
    <citation type="submission" date="2015-02" db="EMBL/GenBank/DDBJ databases">
        <title>Genome sequencing for Strongylocentrotus purpuratus.</title>
        <authorList>
            <person name="Murali S."/>
            <person name="Liu Y."/>
            <person name="Vee V."/>
            <person name="English A."/>
            <person name="Wang M."/>
            <person name="Skinner E."/>
            <person name="Han Y."/>
            <person name="Muzny D.M."/>
            <person name="Worley K.C."/>
            <person name="Gibbs R.A."/>
        </authorList>
    </citation>
    <scope>NUCLEOTIDE SEQUENCE</scope>
</reference>
<dbReference type="GeneID" id="583943"/>
<protein>
    <recommendedName>
        <fullName evidence="5">Phytanoyl-CoA dioxygenase family protein</fullName>
    </recommendedName>
</protein>
<feature type="compositionally biased region" description="Basic and acidic residues" evidence="2">
    <location>
        <begin position="270"/>
        <end position="282"/>
    </location>
</feature>
<evidence type="ECO:0000313" key="3">
    <source>
        <dbReference type="EnsemblMetazoa" id="XP_030853769"/>
    </source>
</evidence>
<name>A0A7M7PNN7_STRPU</name>
<dbReference type="PANTHER" id="PTHR20883:SF51">
    <property type="entry name" value="PHYTANOYL-COA HYDROXYLASE"/>
    <property type="match status" value="1"/>
</dbReference>
<organism evidence="3 4">
    <name type="scientific">Strongylocentrotus purpuratus</name>
    <name type="common">Purple sea urchin</name>
    <dbReference type="NCBI Taxonomy" id="7668"/>
    <lineage>
        <taxon>Eukaryota</taxon>
        <taxon>Metazoa</taxon>
        <taxon>Echinodermata</taxon>
        <taxon>Eleutherozoa</taxon>
        <taxon>Echinozoa</taxon>
        <taxon>Echinoidea</taxon>
        <taxon>Euechinoidea</taxon>
        <taxon>Echinacea</taxon>
        <taxon>Camarodonta</taxon>
        <taxon>Echinidea</taxon>
        <taxon>Strongylocentrotidae</taxon>
        <taxon>Strongylocentrotus</taxon>
    </lineage>
</organism>
<dbReference type="PANTHER" id="PTHR20883">
    <property type="entry name" value="PHYTANOYL-COA DIOXYGENASE DOMAIN CONTAINING 1"/>
    <property type="match status" value="1"/>
</dbReference>
<comment type="cofactor">
    <cofactor evidence="1">
        <name>Fe cation</name>
        <dbReference type="ChEBI" id="CHEBI:24875"/>
    </cofactor>
</comment>
<dbReference type="OrthoDB" id="445007at2759"/>
<accession>A0A7M7PNN7</accession>
<dbReference type="EnsemblMetazoa" id="XM_030997909">
    <property type="protein sequence ID" value="XP_030853769"/>
    <property type="gene ID" value="LOC583943"/>
</dbReference>